<dbReference type="Pfam" id="PF00535">
    <property type="entry name" value="Glycos_transf_2"/>
    <property type="match status" value="1"/>
</dbReference>
<comment type="similarity">
    <text evidence="1">Belongs to the glycosyltransferase 2 family.</text>
</comment>
<dbReference type="SUPFAM" id="SSF53448">
    <property type="entry name" value="Nucleotide-diphospho-sugar transferases"/>
    <property type="match status" value="1"/>
</dbReference>
<organism evidence="3 4">
    <name type="scientific">Macrococcus armenti</name>
    <dbReference type="NCBI Taxonomy" id="2875764"/>
    <lineage>
        <taxon>Bacteria</taxon>
        <taxon>Bacillati</taxon>
        <taxon>Bacillota</taxon>
        <taxon>Bacilli</taxon>
        <taxon>Bacillales</taxon>
        <taxon>Staphylococcaceae</taxon>
        <taxon>Macrococcus</taxon>
    </lineage>
</organism>
<gene>
    <name evidence="3" type="ORF">MRZ06_03745</name>
</gene>
<dbReference type="Proteomes" id="UP000830343">
    <property type="component" value="Chromosome"/>
</dbReference>
<keyword evidence="4" id="KW-1185">Reference proteome</keyword>
<dbReference type="PANTHER" id="PTHR22916">
    <property type="entry name" value="GLYCOSYLTRANSFERASE"/>
    <property type="match status" value="1"/>
</dbReference>
<reference evidence="3" key="2">
    <citation type="submission" date="2022-04" db="EMBL/GenBank/DDBJ databases">
        <title>Antimicrobial genetic elements in methicillin-resistant Macrococcus armenti.</title>
        <authorList>
            <person name="Keller J.E."/>
            <person name="Schwendener S."/>
            <person name="Pantucek R."/>
            <person name="Perreten V."/>
        </authorList>
    </citation>
    <scope>NUCLEOTIDE SEQUENCE</scope>
    <source>
        <strain evidence="3">CCM 2609</strain>
    </source>
</reference>
<dbReference type="RefSeq" id="WP_243366666.1">
    <property type="nucleotide sequence ID" value="NZ_CP094348.1"/>
</dbReference>
<evidence type="ECO:0000313" key="3">
    <source>
        <dbReference type="EMBL" id="UOB21205.1"/>
    </source>
</evidence>
<dbReference type="InterPro" id="IPR029044">
    <property type="entry name" value="Nucleotide-diphossugar_trans"/>
</dbReference>
<evidence type="ECO:0000259" key="2">
    <source>
        <dbReference type="Pfam" id="PF00535"/>
    </source>
</evidence>
<name>A0ABY3ZWC7_9STAP</name>
<dbReference type="Gene3D" id="3.90.550.10">
    <property type="entry name" value="Spore Coat Polysaccharide Biosynthesis Protein SpsA, Chain A"/>
    <property type="match status" value="1"/>
</dbReference>
<dbReference type="InterPro" id="IPR001173">
    <property type="entry name" value="Glyco_trans_2-like"/>
</dbReference>
<reference evidence="3" key="1">
    <citation type="submission" date="2022-03" db="EMBL/GenBank/DDBJ databases">
        <authorList>
            <person name="Vrbovska V."/>
            <person name="Kovarovic V."/>
            <person name="Botka T."/>
            <person name="Pantucek R."/>
        </authorList>
    </citation>
    <scope>NUCLEOTIDE SEQUENCE</scope>
    <source>
        <strain evidence="3">CCM 2609</strain>
    </source>
</reference>
<dbReference type="PANTHER" id="PTHR22916:SF3">
    <property type="entry name" value="UDP-GLCNAC:BETAGAL BETA-1,3-N-ACETYLGLUCOSAMINYLTRANSFERASE-LIKE PROTEIN 1"/>
    <property type="match status" value="1"/>
</dbReference>
<sequence length="344" mass="40197">MITVIIPIYNAETTIERALNSARLADRIICVDDGSIDNSAKIIHNWNKKHRNVTYIYQENSGAARARNKGIAHCETEFVMFLDSDDTLSINAIPHFKSLVHQYNKDVYIGRIEHVINGKKVAIKSHTYREGETTLNDMPSILQSIGPGAKLYRTSELTTFDEDITFCEEHTFNVHMFNKQVYVTDHVVYYYHDTEGSITKSYENADQYINDAVIVRNRVYTMLKHTDTAVQLYYSYRMDELIVSYLIKHTLRHKHNSMFILEVIKYIENMIQFPYREESLNKIVLFVDIYGNKSERKTLHEFLNNINISLNDYILDKHVKGQLFKFKTRLKDTIKAIKNNRTSS</sequence>
<evidence type="ECO:0000313" key="4">
    <source>
        <dbReference type="Proteomes" id="UP000830343"/>
    </source>
</evidence>
<dbReference type="EMBL" id="CP094348">
    <property type="protein sequence ID" value="UOB21205.1"/>
    <property type="molecule type" value="Genomic_DNA"/>
</dbReference>
<feature type="domain" description="Glycosyltransferase 2-like" evidence="2">
    <location>
        <begin position="3"/>
        <end position="128"/>
    </location>
</feature>
<proteinExistence type="inferred from homology"/>
<evidence type="ECO:0000256" key="1">
    <source>
        <dbReference type="ARBA" id="ARBA00006739"/>
    </source>
</evidence>
<accession>A0ABY3ZWC7</accession>
<protein>
    <submittedName>
        <fullName evidence="3">Glycosyltransferase family 2 protein</fullName>
    </submittedName>
</protein>
<dbReference type="CDD" id="cd00761">
    <property type="entry name" value="Glyco_tranf_GTA_type"/>
    <property type="match status" value="1"/>
</dbReference>